<dbReference type="Pfam" id="PF03707">
    <property type="entry name" value="MHYT"/>
    <property type="match status" value="1"/>
</dbReference>
<dbReference type="VEuPathDB" id="FungiDB:PYU1_G004834"/>
<dbReference type="PANTHER" id="PTHR35152">
    <property type="entry name" value="DOMAIN SIGNALLING PROTEIN, PUTATIVE (AFU_ORTHOLOGUE AFUA_5G11310)-RELATED"/>
    <property type="match status" value="1"/>
</dbReference>
<feature type="transmembrane region" description="Helical" evidence="2">
    <location>
        <begin position="120"/>
        <end position="143"/>
    </location>
</feature>
<dbReference type="InParanoid" id="K3WIQ3"/>
<feature type="region of interest" description="Disordered" evidence="1">
    <location>
        <begin position="240"/>
        <end position="265"/>
    </location>
</feature>
<evidence type="ECO:0000313" key="5">
    <source>
        <dbReference type="Proteomes" id="UP000019132"/>
    </source>
</evidence>
<dbReference type="InterPro" id="IPR005330">
    <property type="entry name" value="MHYT_dom"/>
</dbReference>
<keyword evidence="2" id="KW-0472">Membrane</keyword>
<keyword evidence="2" id="KW-0812">Transmembrane</keyword>
<reference evidence="5" key="1">
    <citation type="journal article" date="2010" name="Genome Biol.">
        <title>Genome sequence of the necrotrophic plant pathogen Pythium ultimum reveals original pathogenicity mechanisms and effector repertoire.</title>
        <authorList>
            <person name="Levesque C.A."/>
            <person name="Brouwer H."/>
            <person name="Cano L."/>
            <person name="Hamilton J.P."/>
            <person name="Holt C."/>
            <person name="Huitema E."/>
            <person name="Raffaele S."/>
            <person name="Robideau G.P."/>
            <person name="Thines M."/>
            <person name="Win J."/>
            <person name="Zerillo M.M."/>
            <person name="Beakes G.W."/>
            <person name="Boore J.L."/>
            <person name="Busam D."/>
            <person name="Dumas B."/>
            <person name="Ferriera S."/>
            <person name="Fuerstenberg S.I."/>
            <person name="Gachon C.M."/>
            <person name="Gaulin E."/>
            <person name="Govers F."/>
            <person name="Grenville-Briggs L."/>
            <person name="Horner N."/>
            <person name="Hostetler J."/>
            <person name="Jiang R.H."/>
            <person name="Johnson J."/>
            <person name="Krajaejun T."/>
            <person name="Lin H."/>
            <person name="Meijer H.J."/>
            <person name="Moore B."/>
            <person name="Morris P."/>
            <person name="Phuntmart V."/>
            <person name="Puiu D."/>
            <person name="Shetty J."/>
            <person name="Stajich J.E."/>
            <person name="Tripathy S."/>
            <person name="Wawra S."/>
            <person name="van West P."/>
            <person name="Whitty B.R."/>
            <person name="Coutinho P.M."/>
            <person name="Henrissat B."/>
            <person name="Martin F."/>
            <person name="Thomas P.D."/>
            <person name="Tyler B.M."/>
            <person name="De Vries R.P."/>
            <person name="Kamoun S."/>
            <person name="Yandell M."/>
            <person name="Tisserat N."/>
            <person name="Buell C.R."/>
        </authorList>
    </citation>
    <scope>NUCLEOTIDE SEQUENCE</scope>
    <source>
        <strain evidence="5">DAOM:BR144</strain>
    </source>
</reference>
<organism evidence="4 5">
    <name type="scientific">Globisporangium ultimum (strain ATCC 200006 / CBS 805.95 / DAOM BR144)</name>
    <name type="common">Pythium ultimum</name>
    <dbReference type="NCBI Taxonomy" id="431595"/>
    <lineage>
        <taxon>Eukaryota</taxon>
        <taxon>Sar</taxon>
        <taxon>Stramenopiles</taxon>
        <taxon>Oomycota</taxon>
        <taxon>Peronosporomycetes</taxon>
        <taxon>Pythiales</taxon>
        <taxon>Pythiaceae</taxon>
        <taxon>Globisporangium</taxon>
    </lineage>
</organism>
<dbReference type="EnsemblProtists" id="PYU1_T004845">
    <property type="protein sequence ID" value="PYU1_T004845"/>
    <property type="gene ID" value="PYU1_G004834"/>
</dbReference>
<protein>
    <recommendedName>
        <fullName evidence="3">MHYT domain-containing protein</fullName>
    </recommendedName>
</protein>
<reference evidence="4" key="3">
    <citation type="submission" date="2015-02" db="UniProtKB">
        <authorList>
            <consortium name="EnsemblProtists"/>
        </authorList>
    </citation>
    <scope>IDENTIFICATION</scope>
    <source>
        <strain evidence="4">DAOM BR144</strain>
    </source>
</reference>
<dbReference type="STRING" id="431595.K3WIQ3"/>
<keyword evidence="5" id="KW-1185">Reference proteome</keyword>
<keyword evidence="2" id="KW-1133">Transmembrane helix</keyword>
<name>K3WIQ3_GLOUD</name>
<dbReference type="Proteomes" id="UP000019132">
    <property type="component" value="Unassembled WGS sequence"/>
</dbReference>
<dbReference type="PANTHER" id="PTHR35152:SF1">
    <property type="entry name" value="DOMAIN SIGNALLING PROTEIN, PUTATIVE (AFU_ORTHOLOGUE AFUA_5G11310)-RELATED"/>
    <property type="match status" value="1"/>
</dbReference>
<dbReference type="eggNOG" id="ENOG502S7QD">
    <property type="taxonomic scope" value="Eukaryota"/>
</dbReference>
<reference evidence="5" key="2">
    <citation type="submission" date="2010-04" db="EMBL/GenBank/DDBJ databases">
        <authorList>
            <person name="Buell R."/>
            <person name="Hamilton J."/>
            <person name="Hostetler J."/>
        </authorList>
    </citation>
    <scope>NUCLEOTIDE SEQUENCE [LARGE SCALE GENOMIC DNA]</scope>
    <source>
        <strain evidence="5">DAOM:BR144</strain>
    </source>
</reference>
<evidence type="ECO:0000259" key="3">
    <source>
        <dbReference type="Pfam" id="PF03707"/>
    </source>
</evidence>
<feature type="transmembrane region" description="Helical" evidence="2">
    <location>
        <begin position="12"/>
        <end position="34"/>
    </location>
</feature>
<accession>K3WIQ3</accession>
<dbReference type="AlphaFoldDB" id="K3WIQ3"/>
<feature type="transmembrane region" description="Helical" evidence="2">
    <location>
        <begin position="163"/>
        <end position="182"/>
    </location>
</feature>
<proteinExistence type="predicted"/>
<dbReference type="HOGENOM" id="CLU_051446_0_0_1"/>
<evidence type="ECO:0000256" key="2">
    <source>
        <dbReference type="SAM" id="Phobius"/>
    </source>
</evidence>
<feature type="transmembrane region" description="Helical" evidence="2">
    <location>
        <begin position="54"/>
        <end position="74"/>
    </location>
</feature>
<feature type="domain" description="MHYT" evidence="3">
    <location>
        <begin position="26"/>
        <end position="83"/>
    </location>
</feature>
<evidence type="ECO:0000256" key="1">
    <source>
        <dbReference type="SAM" id="MobiDB-lite"/>
    </source>
</evidence>
<sequence length="265" mass="29387">MEQWYVTQTLRGKLFFLLLSAVSLGGCGIWYMHFTGTNALKMRLDDGPFLTVDFEASMTILSLLFPIVGVFIGLKIASNDPFSLEIEQLRHKNIFARGLQDMSLESMVKKRGQVAKKLKFIALFSRLGRIAIGGLFVAIGVLGMHYPGMMAQRLTFWPQYESLRIGSAMVMGVAVCGTHYVGMSAATYAHLEEDYGNTARFLFPGVGEAEITSRGSLLACYWLSAFTVVMSMRKTIHQSSEVSQKANSARTQRAVTPRNSSSVKR</sequence>
<dbReference type="EMBL" id="GL376564">
    <property type="status" value="NOT_ANNOTATED_CDS"/>
    <property type="molecule type" value="Genomic_DNA"/>
</dbReference>
<evidence type="ECO:0000313" key="4">
    <source>
        <dbReference type="EnsemblProtists" id="PYU1_T004845"/>
    </source>
</evidence>